<dbReference type="EMBL" id="HBUE01306806">
    <property type="protein sequence ID" value="CAG6581485.1"/>
    <property type="molecule type" value="Transcribed_RNA"/>
</dbReference>
<dbReference type="EMBL" id="HBUE01200643">
    <property type="protein sequence ID" value="CAG6529694.1"/>
    <property type="molecule type" value="Transcribed_RNA"/>
</dbReference>
<accession>A0A8D8H7G3</accession>
<reference evidence="1" key="1">
    <citation type="submission" date="2021-05" db="EMBL/GenBank/DDBJ databases">
        <authorList>
            <person name="Alioto T."/>
            <person name="Alioto T."/>
            <person name="Gomez Garrido J."/>
        </authorList>
    </citation>
    <scope>NUCLEOTIDE SEQUENCE</scope>
</reference>
<dbReference type="EMBL" id="HBUE01200645">
    <property type="protein sequence ID" value="CAG6529695.1"/>
    <property type="molecule type" value="Transcribed_RNA"/>
</dbReference>
<organism evidence="1">
    <name type="scientific">Culex pipiens</name>
    <name type="common">House mosquito</name>
    <dbReference type="NCBI Taxonomy" id="7175"/>
    <lineage>
        <taxon>Eukaryota</taxon>
        <taxon>Metazoa</taxon>
        <taxon>Ecdysozoa</taxon>
        <taxon>Arthropoda</taxon>
        <taxon>Hexapoda</taxon>
        <taxon>Insecta</taxon>
        <taxon>Pterygota</taxon>
        <taxon>Neoptera</taxon>
        <taxon>Endopterygota</taxon>
        <taxon>Diptera</taxon>
        <taxon>Nematocera</taxon>
        <taxon>Culicoidea</taxon>
        <taxon>Culicidae</taxon>
        <taxon>Culicinae</taxon>
        <taxon>Culicini</taxon>
        <taxon>Culex</taxon>
        <taxon>Culex</taxon>
    </lineage>
</organism>
<sequence length="114" mass="13408">MFVSDPTATDLAFKNCGFYERFSSDGRHKFLRADTDIGHVFQKKSSQKSEFEFRVSGQNSIERVQLNLQFSNRVFSWDESSPCTIFFRFLKKAFFQKQTLNLSFVRKAKIIKRS</sequence>
<dbReference type="EMBL" id="HBUE01200647">
    <property type="protein sequence ID" value="CAG6529696.1"/>
    <property type="molecule type" value="Transcribed_RNA"/>
</dbReference>
<evidence type="ECO:0000313" key="1">
    <source>
        <dbReference type="EMBL" id="CAG6529694.1"/>
    </source>
</evidence>
<dbReference type="EMBL" id="HBUE01306808">
    <property type="protein sequence ID" value="CAG6581486.1"/>
    <property type="molecule type" value="Transcribed_RNA"/>
</dbReference>
<name>A0A8D8H7G3_CULPI</name>
<dbReference type="AlphaFoldDB" id="A0A8D8H7G3"/>
<proteinExistence type="predicted"/>
<protein>
    <submittedName>
        <fullName evidence="1">(northern house mosquito) hypothetical protein</fullName>
    </submittedName>
</protein>
<dbReference type="EMBL" id="HBUE01306804">
    <property type="protein sequence ID" value="CAG6581484.1"/>
    <property type="molecule type" value="Transcribed_RNA"/>
</dbReference>